<accession>A0A1S3J4F2</accession>
<sequence length="130" mass="14338">MWGAGLLISPALRQGQVEVEAYFPKARWYDYYSGAELPSSGRNITLPTPIDKINLHVRGGHVIPWQREANTTVISRQNSMGLIVGLDDVGQASGSLFWDDGESFGEFPLARSVGQAIDLVYEHVDSKAYL</sequence>
<evidence type="ECO:0000313" key="3">
    <source>
        <dbReference type="RefSeq" id="XP_013405317.1"/>
    </source>
</evidence>
<protein>
    <submittedName>
        <fullName evidence="3">Maltase-glucoamylase, intestinal-like</fullName>
    </submittedName>
</protein>
<evidence type="ECO:0000313" key="2">
    <source>
        <dbReference type="Proteomes" id="UP000085678"/>
    </source>
</evidence>
<dbReference type="Gene3D" id="2.60.40.1180">
    <property type="entry name" value="Golgi alpha-mannosidase II"/>
    <property type="match status" value="2"/>
</dbReference>
<dbReference type="SUPFAM" id="SSF51011">
    <property type="entry name" value="Glycosyl hydrolase domain"/>
    <property type="match status" value="1"/>
</dbReference>
<dbReference type="RefSeq" id="XP_013405317.1">
    <property type="nucleotide sequence ID" value="XM_013549863.1"/>
</dbReference>
<reference evidence="3" key="1">
    <citation type="submission" date="2025-08" db="UniProtKB">
        <authorList>
            <consortium name="RefSeq"/>
        </authorList>
    </citation>
    <scope>IDENTIFICATION</scope>
    <source>
        <tissue evidence="3">Gonads</tissue>
    </source>
</reference>
<dbReference type="GO" id="GO:0004558">
    <property type="term" value="F:alpha-1,4-glucosidase activity"/>
    <property type="evidence" value="ECO:0007669"/>
    <property type="project" value="TreeGrafter"/>
</dbReference>
<evidence type="ECO:0000259" key="1">
    <source>
        <dbReference type="Pfam" id="PF21365"/>
    </source>
</evidence>
<dbReference type="Proteomes" id="UP000085678">
    <property type="component" value="Unplaced"/>
</dbReference>
<dbReference type="PANTHER" id="PTHR22762:SF133">
    <property type="entry name" value="P-TYPE DOMAIN-CONTAINING PROTEIN"/>
    <property type="match status" value="1"/>
</dbReference>
<dbReference type="InterPro" id="IPR013780">
    <property type="entry name" value="Glyco_hydro_b"/>
</dbReference>
<dbReference type="OrthoDB" id="1334205at2759"/>
<dbReference type="PANTHER" id="PTHR22762">
    <property type="entry name" value="ALPHA-GLUCOSIDASE"/>
    <property type="match status" value="1"/>
</dbReference>
<proteinExistence type="predicted"/>
<gene>
    <name evidence="3" type="primary">LOC106170119</name>
</gene>
<feature type="domain" description="Glycosyl hydrolase family 31 C-terminal" evidence="1">
    <location>
        <begin position="1"/>
        <end position="63"/>
    </location>
</feature>
<dbReference type="STRING" id="7574.A0A1S3J4F2"/>
<dbReference type="KEGG" id="lak:106170119"/>
<dbReference type="InParanoid" id="A0A1S3J4F2"/>
<dbReference type="Pfam" id="PF21365">
    <property type="entry name" value="Glyco_hydro_31_3rd"/>
    <property type="match status" value="1"/>
</dbReference>
<dbReference type="GeneID" id="106170119"/>
<dbReference type="InterPro" id="IPR048395">
    <property type="entry name" value="Glyco_hydro_31_C"/>
</dbReference>
<organism evidence="2 3">
    <name type="scientific">Lingula anatina</name>
    <name type="common">Brachiopod</name>
    <name type="synonym">Lingula unguis</name>
    <dbReference type="NCBI Taxonomy" id="7574"/>
    <lineage>
        <taxon>Eukaryota</taxon>
        <taxon>Metazoa</taxon>
        <taxon>Spiralia</taxon>
        <taxon>Lophotrochozoa</taxon>
        <taxon>Brachiopoda</taxon>
        <taxon>Linguliformea</taxon>
        <taxon>Lingulata</taxon>
        <taxon>Lingulida</taxon>
        <taxon>Linguloidea</taxon>
        <taxon>Lingulidae</taxon>
        <taxon>Lingula</taxon>
    </lineage>
</organism>
<dbReference type="AlphaFoldDB" id="A0A1S3J4F2"/>
<keyword evidence="2" id="KW-1185">Reference proteome</keyword>
<name>A0A1S3J4F2_LINAN</name>